<evidence type="ECO:0000256" key="4">
    <source>
        <dbReference type="ARBA" id="ARBA00022989"/>
    </source>
</evidence>
<dbReference type="STRING" id="824.CGRAC_0696"/>
<keyword evidence="4 7" id="KW-1133">Transmembrane helix</keyword>
<evidence type="ECO:0000313" key="10">
    <source>
        <dbReference type="Proteomes" id="UP000005709"/>
    </source>
</evidence>
<feature type="transmembrane region" description="Helical" evidence="7">
    <location>
        <begin position="185"/>
        <end position="203"/>
    </location>
</feature>
<sequence>MIAEMAPTKEVEEARPQIQELTNFLSEYTAKMLSIGTYTARIERCVRRIADAYDYEASLMIFVRHFIISVMDPADNSIRRTYVKTGAAAQISFDLISELSALSWEIYDEKIPLARARASFAEILASQKKSFAKTLILLSVANAAFCELFGGDGGAMALVFAATAFGICARYLLSKLKINLKIQYIAVSFAVSFIVSLGARYGLSATPDVAVGSSILFLIPGVWLINSVFDILNENMLVGISRGLNTGLLIICIAIGLFLTLSISNLGLVNV</sequence>
<evidence type="ECO:0000259" key="8">
    <source>
        <dbReference type="Pfam" id="PF06738"/>
    </source>
</evidence>
<feature type="transmembrane region" description="Helical" evidence="7">
    <location>
        <begin position="156"/>
        <end position="173"/>
    </location>
</feature>
<dbReference type="InterPro" id="IPR050539">
    <property type="entry name" value="ThrE_Dicarb/AminoAcid_Exp"/>
</dbReference>
<dbReference type="PANTHER" id="PTHR34390:SF2">
    <property type="entry name" value="SUCCINATE TRANSPORTER SUBUNIT YJJP-RELATED"/>
    <property type="match status" value="1"/>
</dbReference>
<keyword evidence="10" id="KW-1185">Reference proteome</keyword>
<protein>
    <recommendedName>
        <fullName evidence="8">Threonine/serine exporter-like N-terminal domain-containing protein</fullName>
    </recommendedName>
</protein>
<dbReference type="GO" id="GO:0015744">
    <property type="term" value="P:succinate transport"/>
    <property type="evidence" value="ECO:0007669"/>
    <property type="project" value="TreeGrafter"/>
</dbReference>
<feature type="transmembrane region" description="Helical" evidence="7">
    <location>
        <begin position="244"/>
        <end position="268"/>
    </location>
</feature>
<keyword evidence="5 7" id="KW-0472">Membrane</keyword>
<comment type="similarity">
    <text evidence="6">Belongs to the ThrE exporter (TC 2.A.79) family.</text>
</comment>
<name>C8PJZ9_9BACT</name>
<evidence type="ECO:0000256" key="6">
    <source>
        <dbReference type="ARBA" id="ARBA00034125"/>
    </source>
</evidence>
<comment type="subcellular location">
    <subcellularLocation>
        <location evidence="1">Cell membrane</location>
        <topology evidence="1">Multi-pass membrane protein</topology>
    </subcellularLocation>
</comment>
<evidence type="ECO:0000256" key="5">
    <source>
        <dbReference type="ARBA" id="ARBA00023136"/>
    </source>
</evidence>
<keyword evidence="3 7" id="KW-0812">Transmembrane</keyword>
<evidence type="ECO:0000256" key="3">
    <source>
        <dbReference type="ARBA" id="ARBA00022692"/>
    </source>
</evidence>
<dbReference type="InterPro" id="IPR010619">
    <property type="entry name" value="ThrE-like_N"/>
</dbReference>
<evidence type="ECO:0000256" key="1">
    <source>
        <dbReference type="ARBA" id="ARBA00004651"/>
    </source>
</evidence>
<feature type="domain" description="Threonine/serine exporter-like N-terminal" evidence="8">
    <location>
        <begin position="26"/>
        <end position="263"/>
    </location>
</feature>
<dbReference type="Proteomes" id="UP000005709">
    <property type="component" value="Unassembled WGS sequence"/>
</dbReference>
<evidence type="ECO:0000256" key="2">
    <source>
        <dbReference type="ARBA" id="ARBA00022475"/>
    </source>
</evidence>
<evidence type="ECO:0000256" key="7">
    <source>
        <dbReference type="SAM" id="Phobius"/>
    </source>
</evidence>
<dbReference type="eggNOG" id="COG2966">
    <property type="taxonomic scope" value="Bacteria"/>
</dbReference>
<evidence type="ECO:0000313" key="9">
    <source>
        <dbReference type="EMBL" id="EEV17254.1"/>
    </source>
</evidence>
<dbReference type="AlphaFoldDB" id="C8PJZ9"/>
<dbReference type="RefSeq" id="WP_005872306.1">
    <property type="nucleotide sequence ID" value="NZ_ACYG01000027.1"/>
</dbReference>
<dbReference type="EMBL" id="ACYG01000027">
    <property type="protein sequence ID" value="EEV17254.1"/>
    <property type="molecule type" value="Genomic_DNA"/>
</dbReference>
<dbReference type="Pfam" id="PF06738">
    <property type="entry name" value="ThrE"/>
    <property type="match status" value="1"/>
</dbReference>
<dbReference type="GO" id="GO:0022857">
    <property type="term" value="F:transmembrane transporter activity"/>
    <property type="evidence" value="ECO:0007669"/>
    <property type="project" value="InterPro"/>
</dbReference>
<proteinExistence type="inferred from homology"/>
<dbReference type="GO" id="GO:0005886">
    <property type="term" value="C:plasma membrane"/>
    <property type="evidence" value="ECO:0007669"/>
    <property type="project" value="UniProtKB-SubCell"/>
</dbReference>
<reference evidence="9 10" key="1">
    <citation type="submission" date="2009-07" db="EMBL/GenBank/DDBJ databases">
        <authorList>
            <person name="Madupu R."/>
            <person name="Sebastian Y."/>
            <person name="Durkin A.S."/>
            <person name="Torralba M."/>
            <person name="Methe B."/>
            <person name="Sutton G.G."/>
            <person name="Strausberg R.L."/>
            <person name="Nelson K.E."/>
        </authorList>
    </citation>
    <scope>NUCLEOTIDE SEQUENCE [LARGE SCALE GENOMIC DNA]</scope>
    <source>
        <strain evidence="9 10">RM3268</strain>
    </source>
</reference>
<feature type="transmembrane region" description="Helical" evidence="7">
    <location>
        <begin position="209"/>
        <end position="232"/>
    </location>
</feature>
<gene>
    <name evidence="9" type="ORF">CAMGR0001_1550</name>
</gene>
<keyword evidence="2" id="KW-1003">Cell membrane</keyword>
<organism evidence="9 10">
    <name type="scientific">Campylobacter gracilis RM3268</name>
    <dbReference type="NCBI Taxonomy" id="553220"/>
    <lineage>
        <taxon>Bacteria</taxon>
        <taxon>Pseudomonadati</taxon>
        <taxon>Campylobacterota</taxon>
        <taxon>Epsilonproteobacteria</taxon>
        <taxon>Campylobacterales</taxon>
        <taxon>Campylobacteraceae</taxon>
        <taxon>Campylobacter</taxon>
    </lineage>
</organism>
<accession>C8PJZ9</accession>
<dbReference type="PANTHER" id="PTHR34390">
    <property type="entry name" value="UPF0442 PROTEIN YJJB-RELATED"/>
    <property type="match status" value="1"/>
</dbReference>
<comment type="caution">
    <text evidence="9">The sequence shown here is derived from an EMBL/GenBank/DDBJ whole genome shotgun (WGS) entry which is preliminary data.</text>
</comment>